<evidence type="ECO:0000313" key="1">
    <source>
        <dbReference type="EMBL" id="KAJ8437136.1"/>
    </source>
</evidence>
<dbReference type="AlphaFoldDB" id="A0A9Q1K665"/>
<dbReference type="InterPro" id="IPR015943">
    <property type="entry name" value="WD40/YVTN_repeat-like_dom_sf"/>
</dbReference>
<dbReference type="Gene3D" id="2.130.10.10">
    <property type="entry name" value="YVTN repeat-like/Quinoprotein amine dehydrogenase"/>
    <property type="match status" value="1"/>
</dbReference>
<gene>
    <name evidence="1" type="ORF">Cgig2_016879</name>
</gene>
<dbReference type="Proteomes" id="UP001153076">
    <property type="component" value="Unassembled WGS sequence"/>
</dbReference>
<name>A0A9Q1K665_9CARY</name>
<accession>A0A9Q1K665</accession>
<reference evidence="1" key="1">
    <citation type="submission" date="2022-04" db="EMBL/GenBank/DDBJ databases">
        <title>Carnegiea gigantea Genome sequencing and assembly v2.</title>
        <authorList>
            <person name="Copetti D."/>
            <person name="Sanderson M.J."/>
            <person name="Burquez A."/>
            <person name="Wojciechowski M.F."/>
        </authorList>
    </citation>
    <scope>NUCLEOTIDE SEQUENCE</scope>
    <source>
        <strain evidence="1">SGP5-SGP5p</strain>
        <tissue evidence="1">Aerial part</tissue>
    </source>
</reference>
<proteinExistence type="predicted"/>
<dbReference type="OrthoDB" id="9890280at2759"/>
<keyword evidence="2" id="KW-1185">Reference proteome</keyword>
<organism evidence="1 2">
    <name type="scientific">Carnegiea gigantea</name>
    <dbReference type="NCBI Taxonomy" id="171969"/>
    <lineage>
        <taxon>Eukaryota</taxon>
        <taxon>Viridiplantae</taxon>
        <taxon>Streptophyta</taxon>
        <taxon>Embryophyta</taxon>
        <taxon>Tracheophyta</taxon>
        <taxon>Spermatophyta</taxon>
        <taxon>Magnoliopsida</taxon>
        <taxon>eudicotyledons</taxon>
        <taxon>Gunneridae</taxon>
        <taxon>Pentapetalae</taxon>
        <taxon>Caryophyllales</taxon>
        <taxon>Cactineae</taxon>
        <taxon>Cactaceae</taxon>
        <taxon>Cactoideae</taxon>
        <taxon>Echinocereeae</taxon>
        <taxon>Carnegiea</taxon>
    </lineage>
</organism>
<protein>
    <submittedName>
        <fullName evidence="1">Uncharacterized protein</fullName>
    </submittedName>
</protein>
<dbReference type="EMBL" id="JAKOGI010000316">
    <property type="protein sequence ID" value="KAJ8437136.1"/>
    <property type="molecule type" value="Genomic_DNA"/>
</dbReference>
<evidence type="ECO:0000313" key="2">
    <source>
        <dbReference type="Proteomes" id="UP001153076"/>
    </source>
</evidence>
<sequence length="211" mass="24041">MSDAYQGDDSYRPFIGKFTSLATMGDQTHSSDGKRRSLRDYGFVRVFPNHGYENFCCSYKVWNLGFWDLNARVKKKMEMGFILPASFSFQSSPPGYLSPTHFHVKDVTSCYNGTFAIGWTFKGDVELVYSAILGSELFSLSQQPNNANRYIFWGGTRRVSICLMEEQGKICSSWSLHDGRINSVDFSPAIPISWHQQQMALPAYGISERWM</sequence>
<comment type="caution">
    <text evidence="1">The sequence shown here is derived from an EMBL/GenBank/DDBJ whole genome shotgun (WGS) entry which is preliminary data.</text>
</comment>